<comment type="caution">
    <text evidence="2">The sequence shown here is derived from an EMBL/GenBank/DDBJ whole genome shotgun (WGS) entry which is preliminary data.</text>
</comment>
<feature type="region of interest" description="Disordered" evidence="1">
    <location>
        <begin position="200"/>
        <end position="263"/>
    </location>
</feature>
<dbReference type="Proteomes" id="UP000751190">
    <property type="component" value="Unassembled WGS sequence"/>
</dbReference>
<proteinExistence type="predicted"/>
<feature type="compositionally biased region" description="Polar residues" evidence="1">
    <location>
        <begin position="236"/>
        <end position="263"/>
    </location>
</feature>
<evidence type="ECO:0000256" key="1">
    <source>
        <dbReference type="SAM" id="MobiDB-lite"/>
    </source>
</evidence>
<protein>
    <submittedName>
        <fullName evidence="2">Uncharacterized protein</fullName>
    </submittedName>
</protein>
<name>A0A8J6C4Q4_DIALT</name>
<dbReference type="OrthoDB" id="423576at2759"/>
<organism evidence="2 3">
    <name type="scientific">Diacronema lutheri</name>
    <name type="common">Unicellular marine alga</name>
    <name type="synonym">Monochrysis lutheri</name>
    <dbReference type="NCBI Taxonomy" id="2081491"/>
    <lineage>
        <taxon>Eukaryota</taxon>
        <taxon>Haptista</taxon>
        <taxon>Haptophyta</taxon>
        <taxon>Pavlovophyceae</taxon>
        <taxon>Pavlovales</taxon>
        <taxon>Pavlovaceae</taxon>
        <taxon>Diacronema</taxon>
    </lineage>
</organism>
<sequence>MSAAELYATSSPVQLGSVDAFISHSWHDDPASKLDAIQKWRRRFVRTHGREPTVWFDRLCIDQDDIAAQLPALPVYLAGCKSLLALQGPTYFQRLWCVLELHIFHQMGGSLDQIQFVQLDTPLSPLRLPGSPLSRPSGSHALGADVPDFDFDVRTAQVTDPLDQSRLLAVIEGSGEGVAAFNVWVRSMLKLAAARHKREQRDDACSAASGAEKPHQPRPSFRAPALPWEQHGGSRSAYSTASTSLVASMPATRSVSSASKTGA</sequence>
<dbReference type="EMBL" id="JAGTXO010000068">
    <property type="protein sequence ID" value="KAG8457520.1"/>
    <property type="molecule type" value="Genomic_DNA"/>
</dbReference>
<evidence type="ECO:0000313" key="2">
    <source>
        <dbReference type="EMBL" id="KAG8457520.1"/>
    </source>
</evidence>
<dbReference type="AlphaFoldDB" id="A0A8J6C4Q4"/>
<gene>
    <name evidence="2" type="ORF">KFE25_004156</name>
</gene>
<accession>A0A8J6C4Q4</accession>
<reference evidence="2" key="1">
    <citation type="submission" date="2021-05" db="EMBL/GenBank/DDBJ databases">
        <title>The genome of the haptophyte Pavlova lutheri (Diacronema luteri, Pavlovales) - a model for lipid biosynthesis in eukaryotic algae.</title>
        <authorList>
            <person name="Hulatt C.J."/>
            <person name="Posewitz M.C."/>
        </authorList>
    </citation>
    <scope>NUCLEOTIDE SEQUENCE</scope>
    <source>
        <strain evidence="2">NIVA-4/92</strain>
    </source>
</reference>
<keyword evidence="3" id="KW-1185">Reference proteome</keyword>
<evidence type="ECO:0000313" key="3">
    <source>
        <dbReference type="Proteomes" id="UP000751190"/>
    </source>
</evidence>